<evidence type="ECO:0000259" key="2">
    <source>
        <dbReference type="PROSITE" id="PS50966"/>
    </source>
</evidence>
<keyword evidence="1" id="KW-0862">Zinc</keyword>
<evidence type="ECO:0000256" key="1">
    <source>
        <dbReference type="PROSITE-ProRule" id="PRU00325"/>
    </source>
</evidence>
<comment type="caution">
    <text evidence="3">The sequence shown here is derived from an EMBL/GenBank/DDBJ whole genome shotgun (WGS) entry which is preliminary data.</text>
</comment>
<gene>
    <name evidence="3" type="ORF">ACFOUR_11225</name>
</gene>
<keyword evidence="1" id="KW-0863">Zinc-finger</keyword>
<sequence length="99" mass="10621">MSATTPEGSEGDGDAVAIRAATEPMIVVPNAPGMFDVYSGETAIYTVDLVQGACECPDAMYRGRECKHQVRVKQAIGDAPVPDGVRLDPTLARRRDTQR</sequence>
<dbReference type="RefSeq" id="WP_256532766.1">
    <property type="nucleotide sequence ID" value="NZ_CP101824.1"/>
</dbReference>
<dbReference type="GO" id="GO:0008270">
    <property type="term" value="F:zinc ion binding"/>
    <property type="evidence" value="ECO:0007669"/>
    <property type="project" value="UniProtKB-KW"/>
</dbReference>
<dbReference type="AlphaFoldDB" id="A0ABD5NPH0"/>
<dbReference type="InterPro" id="IPR007527">
    <property type="entry name" value="Znf_SWIM"/>
</dbReference>
<name>A0ABD5NPH0_9EURY</name>
<accession>A0ABD5NPH0</accession>
<keyword evidence="1" id="KW-0479">Metal-binding</keyword>
<dbReference type="PROSITE" id="PS50966">
    <property type="entry name" value="ZF_SWIM"/>
    <property type="match status" value="1"/>
</dbReference>
<organism evidence="3 4">
    <name type="scientific">Halovivax cerinus</name>
    <dbReference type="NCBI Taxonomy" id="1487865"/>
    <lineage>
        <taxon>Archaea</taxon>
        <taxon>Methanobacteriati</taxon>
        <taxon>Methanobacteriota</taxon>
        <taxon>Stenosarchaea group</taxon>
        <taxon>Halobacteria</taxon>
        <taxon>Halobacteriales</taxon>
        <taxon>Natrialbaceae</taxon>
        <taxon>Halovivax</taxon>
    </lineage>
</organism>
<dbReference type="GeneID" id="73901871"/>
<proteinExistence type="predicted"/>
<evidence type="ECO:0000313" key="3">
    <source>
        <dbReference type="EMBL" id="MFC3958933.1"/>
    </source>
</evidence>
<dbReference type="EMBL" id="JBHSAQ010000009">
    <property type="protein sequence ID" value="MFC3958933.1"/>
    <property type="molecule type" value="Genomic_DNA"/>
</dbReference>
<evidence type="ECO:0000313" key="4">
    <source>
        <dbReference type="Proteomes" id="UP001595846"/>
    </source>
</evidence>
<reference evidence="3 4" key="1">
    <citation type="journal article" date="2019" name="Int. J. Syst. Evol. Microbiol.">
        <title>The Global Catalogue of Microorganisms (GCM) 10K type strain sequencing project: providing services to taxonomists for standard genome sequencing and annotation.</title>
        <authorList>
            <consortium name="The Broad Institute Genomics Platform"/>
            <consortium name="The Broad Institute Genome Sequencing Center for Infectious Disease"/>
            <person name="Wu L."/>
            <person name="Ma J."/>
        </authorList>
    </citation>
    <scope>NUCLEOTIDE SEQUENCE [LARGE SCALE GENOMIC DNA]</scope>
    <source>
        <strain evidence="3 4">IBRC-M 10256</strain>
    </source>
</reference>
<protein>
    <recommendedName>
        <fullName evidence="2">SWIM-type domain-containing protein</fullName>
    </recommendedName>
</protein>
<keyword evidence="4" id="KW-1185">Reference proteome</keyword>
<feature type="domain" description="SWIM-type" evidence="2">
    <location>
        <begin position="45"/>
        <end position="77"/>
    </location>
</feature>
<dbReference type="Proteomes" id="UP001595846">
    <property type="component" value="Unassembled WGS sequence"/>
</dbReference>